<dbReference type="PANTHER" id="PTHR32432">
    <property type="entry name" value="CELL DIVISION PROTEIN FTSA-RELATED"/>
    <property type="match status" value="1"/>
</dbReference>
<dbReference type="NCBIfam" id="TIGR01175">
    <property type="entry name" value="pilM"/>
    <property type="match status" value="1"/>
</dbReference>
<gene>
    <name evidence="2" type="ORF">GCM10010201_07960</name>
</gene>
<dbReference type="Gene3D" id="3.30.1490.300">
    <property type="match status" value="1"/>
</dbReference>
<evidence type="ECO:0000259" key="1">
    <source>
        <dbReference type="SMART" id="SM00842"/>
    </source>
</evidence>
<sequence>MAAETPIGLDIGAMSIRAVETARGKDGLAVSHFGIAPLPPGSMRAGVVVDQPVVSAALRKLWSQTKFRSRDVVLGISNPQIVVREMVVTNLPPRELKQSLPFQVRDSLPLPVERSLLDFFPLEDAGDRKTVRGLLIAAPKDAVLSEVKAAAKAGLKVVRVDLASFALLRSSSRLDHQVEALVDIGAQTTTVVVHLDGVPRIVRSVPRGGAEITEAIVARFGVSAEEAEALKCRVGLQLHEGPEVAELIRESLRPLVNEIRSSFTYLTAGDQTTTVRRISLTGGGAQLAGLVETLRVQLEMDVILADPIMRLTRPSRGKHDSLDRSRSSAAVSIGLSLGAAA</sequence>
<dbReference type="CDD" id="cd24049">
    <property type="entry name" value="ASKHA_NBD_PilM"/>
    <property type="match status" value="1"/>
</dbReference>
<dbReference type="PIRSF" id="PIRSF019169">
    <property type="entry name" value="PilM"/>
    <property type="match status" value="1"/>
</dbReference>
<feature type="domain" description="SHS2" evidence="1">
    <location>
        <begin position="6"/>
        <end position="171"/>
    </location>
</feature>
<dbReference type="Gene3D" id="3.30.420.40">
    <property type="match status" value="2"/>
</dbReference>
<keyword evidence="3" id="KW-1185">Reference proteome</keyword>
<dbReference type="InterPro" id="IPR050696">
    <property type="entry name" value="FtsA/MreB"/>
</dbReference>
<reference evidence="3" key="1">
    <citation type="journal article" date="2019" name="Int. J. Syst. Evol. Microbiol.">
        <title>The Global Catalogue of Microorganisms (GCM) 10K type strain sequencing project: providing services to taxonomists for standard genome sequencing and annotation.</title>
        <authorList>
            <consortium name="The Broad Institute Genomics Platform"/>
            <consortium name="The Broad Institute Genome Sequencing Center for Infectious Disease"/>
            <person name="Wu L."/>
            <person name="Ma J."/>
        </authorList>
    </citation>
    <scope>NUCLEOTIDE SEQUENCE [LARGE SCALE GENOMIC DNA]</scope>
    <source>
        <strain evidence="3">JCM 3367</strain>
    </source>
</reference>
<proteinExistence type="predicted"/>
<evidence type="ECO:0000313" key="3">
    <source>
        <dbReference type="Proteomes" id="UP001499978"/>
    </source>
</evidence>
<name>A0ABP6AFB5_9ACTN</name>
<dbReference type="Pfam" id="PF11104">
    <property type="entry name" value="PilM_2"/>
    <property type="match status" value="1"/>
</dbReference>
<dbReference type="SMART" id="SM00842">
    <property type="entry name" value="FtsA"/>
    <property type="match status" value="1"/>
</dbReference>
<accession>A0ABP6AFB5</accession>
<dbReference type="SUPFAM" id="SSF53067">
    <property type="entry name" value="Actin-like ATPase domain"/>
    <property type="match status" value="2"/>
</dbReference>
<organism evidence="2 3">
    <name type="scientific">Pilimelia columellifera subsp. columellifera</name>
    <dbReference type="NCBI Taxonomy" id="706583"/>
    <lineage>
        <taxon>Bacteria</taxon>
        <taxon>Bacillati</taxon>
        <taxon>Actinomycetota</taxon>
        <taxon>Actinomycetes</taxon>
        <taxon>Micromonosporales</taxon>
        <taxon>Micromonosporaceae</taxon>
        <taxon>Pilimelia</taxon>
    </lineage>
</organism>
<dbReference type="InterPro" id="IPR003494">
    <property type="entry name" value="SHS2_FtsA"/>
</dbReference>
<dbReference type="Proteomes" id="UP001499978">
    <property type="component" value="Unassembled WGS sequence"/>
</dbReference>
<dbReference type="PANTHER" id="PTHR32432:SF3">
    <property type="entry name" value="ETHANOLAMINE UTILIZATION PROTEIN EUTJ"/>
    <property type="match status" value="1"/>
</dbReference>
<comment type="caution">
    <text evidence="2">The sequence shown here is derived from an EMBL/GenBank/DDBJ whole genome shotgun (WGS) entry which is preliminary data.</text>
</comment>
<dbReference type="InterPro" id="IPR043129">
    <property type="entry name" value="ATPase_NBD"/>
</dbReference>
<dbReference type="RefSeq" id="WP_344168366.1">
    <property type="nucleotide sequence ID" value="NZ_BAAARY010000002.1"/>
</dbReference>
<dbReference type="InterPro" id="IPR005883">
    <property type="entry name" value="PilM"/>
</dbReference>
<dbReference type="EMBL" id="BAAARY010000002">
    <property type="protein sequence ID" value="GAA2514324.1"/>
    <property type="molecule type" value="Genomic_DNA"/>
</dbReference>
<protein>
    <submittedName>
        <fullName evidence="2">Pilus assembly protein PilM</fullName>
    </submittedName>
</protein>
<evidence type="ECO:0000313" key="2">
    <source>
        <dbReference type="EMBL" id="GAA2514324.1"/>
    </source>
</evidence>